<sequence>MSSQDPSYYEPEDERRYLRVVKEIESLLQKRPIPSPLDFPNKSDITFLAKHMDAIEDNLVLFTHNNNLEQKRLEKHEKLNGRFSDNSFPQHASSSSSSRRNLTNSHSPMHNYPAPSRERERAKQNAFTPNPYLPKTPTRRRSSKVPTVQAASDEEFDVRSQNRKRSRPTSQISGKKPALARRKITETGRQTPDSNSGTPTVECTTPVKPVNNRITNIKDSSQASPGSSVPSPLSSSVLGADPSVTSNLLKVLDKEATYCFNAPQFHDPRPKPAIQQDFSKAKGTFSVPIQTFQSHAEAYLRPIVQNDLTILTPSKLDYGLLVIPPSSNSKDSWEEKPKPKAKAPEAANNASLDSDFFTQRLYSSFLPILQDDTNEQNNSDEEEQIIVDEVTPEETHSKLSAGVSSVPLVDARVKHELVLLGLIQEDSSPKAPFDEITMQLMRLQTQYKDLNRYNNSKKMRLRKMATDHLAYQDYTRLMDAFDSKLETAYSKRQTAAKSRRKKPSAPVRGVPEGIMVVLEQRSKFCSTVGKVFNPETLQLPKASRYADISCPPSLRDFFPPRENATSK</sequence>
<dbReference type="Proteomes" id="UP001165960">
    <property type="component" value="Unassembled WGS sequence"/>
</dbReference>
<proteinExistence type="predicted"/>
<name>A0ACC2RQH8_9FUNG</name>
<gene>
    <name evidence="1" type="primary">NGG1_2</name>
    <name evidence="1" type="ORF">DSO57_1035639</name>
</gene>
<evidence type="ECO:0000313" key="1">
    <source>
        <dbReference type="EMBL" id="KAJ9052301.1"/>
    </source>
</evidence>
<accession>A0ACC2RQH8</accession>
<keyword evidence="2" id="KW-1185">Reference proteome</keyword>
<protein>
    <submittedName>
        <fullName evidence="1">Transcriptional regulator</fullName>
    </submittedName>
</protein>
<evidence type="ECO:0000313" key="2">
    <source>
        <dbReference type="Proteomes" id="UP001165960"/>
    </source>
</evidence>
<comment type="caution">
    <text evidence="1">The sequence shown here is derived from an EMBL/GenBank/DDBJ whole genome shotgun (WGS) entry which is preliminary data.</text>
</comment>
<dbReference type="EMBL" id="QTSX02006710">
    <property type="protein sequence ID" value="KAJ9052301.1"/>
    <property type="molecule type" value="Genomic_DNA"/>
</dbReference>
<reference evidence="1" key="1">
    <citation type="submission" date="2022-04" db="EMBL/GenBank/DDBJ databases">
        <title>Genome of the entomopathogenic fungus Entomophthora muscae.</title>
        <authorList>
            <person name="Elya C."/>
            <person name="Lovett B.R."/>
            <person name="Lee E."/>
            <person name="Macias A.M."/>
            <person name="Hajek A.E."/>
            <person name="De Bivort B.L."/>
            <person name="Kasson M.T."/>
            <person name="De Fine Licht H.H."/>
            <person name="Stajich J.E."/>
        </authorList>
    </citation>
    <scope>NUCLEOTIDE SEQUENCE</scope>
    <source>
        <strain evidence="1">Berkeley</strain>
    </source>
</reference>
<organism evidence="1 2">
    <name type="scientific">Entomophthora muscae</name>
    <dbReference type="NCBI Taxonomy" id="34485"/>
    <lineage>
        <taxon>Eukaryota</taxon>
        <taxon>Fungi</taxon>
        <taxon>Fungi incertae sedis</taxon>
        <taxon>Zoopagomycota</taxon>
        <taxon>Entomophthoromycotina</taxon>
        <taxon>Entomophthoromycetes</taxon>
        <taxon>Entomophthorales</taxon>
        <taxon>Entomophthoraceae</taxon>
        <taxon>Entomophthora</taxon>
    </lineage>
</organism>